<keyword evidence="3" id="KW-1185">Reference proteome</keyword>
<dbReference type="EMBL" id="JAPEUR010000383">
    <property type="protein sequence ID" value="KAJ4310331.1"/>
    <property type="molecule type" value="Genomic_DNA"/>
</dbReference>
<protein>
    <submittedName>
        <fullName evidence="2">Uncharacterized protein</fullName>
    </submittedName>
</protein>
<feature type="chain" id="PRO_5040835003" evidence="1">
    <location>
        <begin position="37"/>
        <end position="161"/>
    </location>
</feature>
<evidence type="ECO:0000313" key="3">
    <source>
        <dbReference type="Proteomes" id="UP001140502"/>
    </source>
</evidence>
<keyword evidence="1" id="KW-0732">Signal</keyword>
<proteinExistence type="predicted"/>
<feature type="signal peptide" evidence="1">
    <location>
        <begin position="1"/>
        <end position="36"/>
    </location>
</feature>
<dbReference type="AlphaFoldDB" id="A0A9W8TEE6"/>
<accession>A0A9W8TEE6</accession>
<dbReference type="Proteomes" id="UP001140502">
    <property type="component" value="Unassembled WGS sequence"/>
</dbReference>
<organism evidence="2 3">
    <name type="scientific">Fusarium piperis</name>
    <dbReference type="NCBI Taxonomy" id="1435070"/>
    <lineage>
        <taxon>Eukaryota</taxon>
        <taxon>Fungi</taxon>
        <taxon>Dikarya</taxon>
        <taxon>Ascomycota</taxon>
        <taxon>Pezizomycotina</taxon>
        <taxon>Sordariomycetes</taxon>
        <taxon>Hypocreomycetidae</taxon>
        <taxon>Hypocreales</taxon>
        <taxon>Nectriaceae</taxon>
        <taxon>Fusarium</taxon>
        <taxon>Fusarium solani species complex</taxon>
    </lineage>
</organism>
<dbReference type="OrthoDB" id="5079195at2759"/>
<reference evidence="2" key="1">
    <citation type="submission" date="2022-10" db="EMBL/GenBank/DDBJ databases">
        <title>Tapping the CABI collections for fungal endophytes: first genome assemblies for Collariella, Neodidymelliopsis, Ascochyta clinopodiicola, Didymella pomorum, Didymosphaeria variabile, Neocosmospora piperis and Neocucurbitaria cava.</title>
        <authorList>
            <person name="Hill R."/>
        </authorList>
    </citation>
    <scope>NUCLEOTIDE SEQUENCE</scope>
    <source>
        <strain evidence="2">IMI 366586</strain>
    </source>
</reference>
<evidence type="ECO:0000313" key="2">
    <source>
        <dbReference type="EMBL" id="KAJ4310331.1"/>
    </source>
</evidence>
<gene>
    <name evidence="2" type="ORF">N0V84_011014</name>
</gene>
<evidence type="ECO:0000256" key="1">
    <source>
        <dbReference type="SAM" id="SignalP"/>
    </source>
</evidence>
<name>A0A9W8TEE6_9HYPO</name>
<sequence length="161" mass="17855">MSGLELMAIGPALGLAMKLLSKLAVVSLGLKTQALAMDMVAGDLRGDMAVAYACYDRLMAYANEELQLKEQALASIRRAESALREFERHLRAHANCHTLSFLLGDRVRVENFLEPLRGAQAQLARRIDWMRAALLVLDENFDPEEEEGELASSVPPSEREN</sequence>
<comment type="caution">
    <text evidence="2">The sequence shown here is derived from an EMBL/GenBank/DDBJ whole genome shotgun (WGS) entry which is preliminary data.</text>
</comment>